<keyword evidence="3" id="KW-1185">Reference proteome</keyword>
<proteinExistence type="predicted"/>
<feature type="region of interest" description="Disordered" evidence="1">
    <location>
        <begin position="1"/>
        <end position="44"/>
    </location>
</feature>
<dbReference type="KEGG" id="dgo:DGo_PB0114"/>
<protein>
    <submittedName>
        <fullName evidence="2">Transposase, IS4</fullName>
    </submittedName>
</protein>
<dbReference type="EMBL" id="CP002193">
    <property type="protein sequence ID" value="AFD27383.1"/>
    <property type="molecule type" value="Genomic_DNA"/>
</dbReference>
<reference evidence="2 3" key="1">
    <citation type="journal article" date="2012" name="PLoS ONE">
        <title>Genome sequence and transcriptome analysis of the radioresistant bacterium Deinococcus gobiensis: insights into the extreme environmental adaptations.</title>
        <authorList>
            <person name="Yuan M."/>
            <person name="Chen M."/>
            <person name="Zhang W."/>
            <person name="Lu W."/>
            <person name="Wang J."/>
            <person name="Yang M."/>
            <person name="Zhao P."/>
            <person name="Tang R."/>
            <person name="Li X."/>
            <person name="Hao Y."/>
            <person name="Zhou Z."/>
            <person name="Zhan Y."/>
            <person name="Yu H."/>
            <person name="Teng C."/>
            <person name="Yan Y."/>
            <person name="Ping S."/>
            <person name="Wang Y."/>
            <person name="Lin M."/>
        </authorList>
    </citation>
    <scope>NUCLEOTIDE SEQUENCE [LARGE SCALE GENOMIC DNA]</scope>
    <source>
        <strain evidence="3">DSM 21396 / JCM 16679 / CGMCC 1.7299 / I-0</strain>
        <plasmid evidence="2">P2</plasmid>
    </source>
</reference>
<evidence type="ECO:0000313" key="2">
    <source>
        <dbReference type="EMBL" id="AFD27383.1"/>
    </source>
</evidence>
<gene>
    <name evidence="2" type="ordered locus">DGo_PB0114</name>
</gene>
<keyword evidence="2" id="KW-0614">Plasmid</keyword>
<feature type="compositionally biased region" description="Basic and acidic residues" evidence="1">
    <location>
        <begin position="30"/>
        <end position="44"/>
    </location>
</feature>
<accession>H8H1I6</accession>
<evidence type="ECO:0000313" key="3">
    <source>
        <dbReference type="Proteomes" id="UP000007575"/>
    </source>
</evidence>
<geneLocation type="plasmid" evidence="2 3">
    <name>P2</name>
</geneLocation>
<name>H8H1I6_DEIGI</name>
<dbReference type="Proteomes" id="UP000007575">
    <property type="component" value="Plasmid P2"/>
</dbReference>
<sequence length="44" mass="5048">MKVQGQSRLLPHLPRGTRLWGDRLVCPPKTGRDEVESQARPRQP</sequence>
<organism evidence="2 3">
    <name type="scientific">Deinococcus gobiensis (strain DSM 21396 / JCM 16679 / CGMCC 1.7299 / I-0)</name>
    <dbReference type="NCBI Taxonomy" id="745776"/>
    <lineage>
        <taxon>Bacteria</taxon>
        <taxon>Thermotogati</taxon>
        <taxon>Deinococcota</taxon>
        <taxon>Deinococci</taxon>
        <taxon>Deinococcales</taxon>
        <taxon>Deinococcaceae</taxon>
        <taxon>Deinococcus</taxon>
    </lineage>
</organism>
<evidence type="ECO:0000256" key="1">
    <source>
        <dbReference type="SAM" id="MobiDB-lite"/>
    </source>
</evidence>
<dbReference type="AlphaFoldDB" id="H8H1I6"/>
<dbReference type="HOGENOM" id="CLU_3215247_0_0_0"/>